<accession>A0AAN5CH74</accession>
<evidence type="ECO:0000313" key="4">
    <source>
        <dbReference type="Proteomes" id="UP001328107"/>
    </source>
</evidence>
<dbReference type="EMBL" id="BTRK01000003">
    <property type="protein sequence ID" value="GMR42846.1"/>
    <property type="molecule type" value="Genomic_DNA"/>
</dbReference>
<dbReference type="EMBL" id="BTRK01000003">
    <property type="protein sequence ID" value="GMR42845.1"/>
    <property type="molecule type" value="Genomic_DNA"/>
</dbReference>
<keyword evidence="4" id="KW-1185">Reference proteome</keyword>
<dbReference type="Proteomes" id="UP001328107">
    <property type="component" value="Unassembled WGS sequence"/>
</dbReference>
<feature type="non-terminal residue" evidence="3">
    <location>
        <position position="1"/>
    </location>
</feature>
<comment type="caution">
    <text evidence="3">The sequence shown here is derived from an EMBL/GenBank/DDBJ whole genome shotgun (WGS) entry which is preliminary data.</text>
</comment>
<evidence type="ECO:0000313" key="2">
    <source>
        <dbReference type="EMBL" id="GMR42845.1"/>
    </source>
</evidence>
<organism evidence="3 4">
    <name type="scientific">Pristionchus mayeri</name>
    <dbReference type="NCBI Taxonomy" id="1317129"/>
    <lineage>
        <taxon>Eukaryota</taxon>
        <taxon>Metazoa</taxon>
        <taxon>Ecdysozoa</taxon>
        <taxon>Nematoda</taxon>
        <taxon>Chromadorea</taxon>
        <taxon>Rhabditida</taxon>
        <taxon>Rhabditina</taxon>
        <taxon>Diplogasteromorpha</taxon>
        <taxon>Diplogasteroidea</taxon>
        <taxon>Neodiplogasteridae</taxon>
        <taxon>Pristionchus</taxon>
    </lineage>
</organism>
<evidence type="ECO:0000313" key="3">
    <source>
        <dbReference type="EMBL" id="GMR42846.1"/>
    </source>
</evidence>
<name>A0AAN5CH74_9BILA</name>
<feature type="compositionally biased region" description="Polar residues" evidence="1">
    <location>
        <begin position="79"/>
        <end position="88"/>
    </location>
</feature>
<evidence type="ECO:0000256" key="1">
    <source>
        <dbReference type="SAM" id="MobiDB-lite"/>
    </source>
</evidence>
<feature type="region of interest" description="Disordered" evidence="1">
    <location>
        <begin position="79"/>
        <end position="99"/>
    </location>
</feature>
<dbReference type="AlphaFoldDB" id="A0AAN5CH74"/>
<reference evidence="3" key="2">
    <citation type="submission" date="2023-06" db="EMBL/GenBank/DDBJ databases">
        <title>Genome assembly of Pristionchus species.</title>
        <authorList>
            <person name="Yoshida K."/>
            <person name="Sommer R.J."/>
        </authorList>
    </citation>
    <scope>NUCLEOTIDE SEQUENCE</scope>
    <source>
        <strain evidence="3 4">RS5460</strain>
    </source>
</reference>
<gene>
    <name evidence="2" type="ORF">PMAYCL1PPCAC_13040</name>
    <name evidence="3" type="ORF">PMAYCL1PPCAC_13041</name>
</gene>
<protein>
    <submittedName>
        <fullName evidence="3">Uncharacterized protein</fullName>
    </submittedName>
</protein>
<reference evidence="4" key="1">
    <citation type="submission" date="2022-10" db="EMBL/GenBank/DDBJ databases">
        <title>Genome assembly of Pristionchus species.</title>
        <authorList>
            <person name="Yoshida K."/>
            <person name="Sommer R.J."/>
        </authorList>
    </citation>
    <scope>NUCLEOTIDE SEQUENCE [LARGE SCALE GENOMIC DNA]</scope>
    <source>
        <strain evidence="4">RS5460</strain>
    </source>
</reference>
<sequence>RVVLPSFPLFLPLSMEFDEPVDACNTAEKIGFDDLNAQVDMLDKLVQEWNLDRPPMYPLEDNLSMLTVVAPLSDADSATTMEETTLRTARSGPKARPRQTRSMYVIDEEPALTGRPGKELENDTEAKSMYVMDKSTPLLTFEAIEAKSEYFWQEEVVHGNPNETKEAMMREQFDDKIPFTARNVTSANVAHSAIDHQTAVDRERLFNLLMAYQNLSQTNLAKK</sequence>
<proteinExistence type="predicted"/>